<evidence type="ECO:0000259" key="1">
    <source>
        <dbReference type="Pfam" id="PF00501"/>
    </source>
</evidence>
<dbReference type="InterPro" id="IPR000873">
    <property type="entry name" value="AMP-dep_synth/lig_dom"/>
</dbReference>
<reference evidence="2 3" key="1">
    <citation type="submission" date="2019-07" db="EMBL/GenBank/DDBJ databases">
        <title>Genome sequencing for Ferrovibrio sp. K5.</title>
        <authorList>
            <person name="Park S.-J."/>
        </authorList>
    </citation>
    <scope>NUCLEOTIDE SEQUENCE [LARGE SCALE GENOMIC DNA]</scope>
    <source>
        <strain evidence="2 3">K5</strain>
    </source>
</reference>
<sequence>MIQPGETKPSFLPLELAVPRIRRREIPSGGFILHSEEPLGAHADHLGQLLQAQAERQPQSVFLAEKTPTGGWRKVSYGDAWDAARSIAQGLLDRGLDQSTPIVILSGNSIDHALLMLGGFVAGVPVTPVSVAYSLMSGDFAKVHHIVGLVKPRLIFAQGNGNLGGGPFEKVLATLPREIETITDLAVLRSAEPTAAVDARFAAIRPDWVAKYLFTSGSTGLPKGVINTHRMLCSNQQAIAQIWPFLQTTPPVLLDWLPWNHTFGGNHNFNMVLRQGGTLHIDDGKPAPGLVEKTVANLSDVSPTIYFNVPAGYAMLIPHLEKDATLCERFFRKLQMIFYAGAALPPDLWARLEALSIRTLGKRVIMTSSWGSTETSPLATAAHYPIERAGVIGVPVPGVQLKFVPSGSKLEIRVKGPNVTPGYIGSEEQTKKAFDEDGFYCIGDAAKLADENDPASGVVFDGRTAEDFKLTTGTWVHVGGVRVAAIAACSPLLQDAVVTGQDRSVIGLLAWPSAAAKEIAPEELRRQIAEKLSQHNKTQGGSSLKVQRVLLLSEPPSIDANEITDKGYINQRATLERRHADVMRLYIDPPAPDVITVTD</sequence>
<dbReference type="EMBL" id="CP041636">
    <property type="protein sequence ID" value="QDO96540.1"/>
    <property type="molecule type" value="Genomic_DNA"/>
</dbReference>
<dbReference type="Pfam" id="PF00501">
    <property type="entry name" value="AMP-binding"/>
    <property type="match status" value="1"/>
</dbReference>
<dbReference type="OrthoDB" id="9803968at2"/>
<dbReference type="PROSITE" id="PS00455">
    <property type="entry name" value="AMP_BINDING"/>
    <property type="match status" value="1"/>
</dbReference>
<dbReference type="Proteomes" id="UP000317496">
    <property type="component" value="Chromosome"/>
</dbReference>
<accession>A0A516GYW7</accession>
<organism evidence="2 3">
    <name type="scientific">Ferrovibrio terrae</name>
    <dbReference type="NCBI Taxonomy" id="2594003"/>
    <lineage>
        <taxon>Bacteria</taxon>
        <taxon>Pseudomonadati</taxon>
        <taxon>Pseudomonadota</taxon>
        <taxon>Alphaproteobacteria</taxon>
        <taxon>Rhodospirillales</taxon>
        <taxon>Rhodospirillaceae</taxon>
        <taxon>Ferrovibrio</taxon>
    </lineage>
</organism>
<dbReference type="PANTHER" id="PTHR24096">
    <property type="entry name" value="LONG-CHAIN-FATTY-ACID--COA LIGASE"/>
    <property type="match status" value="1"/>
</dbReference>
<dbReference type="AlphaFoldDB" id="A0A516GYW7"/>
<name>A0A516GYW7_9PROT</name>
<feature type="domain" description="AMP-dependent synthetase/ligase" evidence="1">
    <location>
        <begin position="50"/>
        <end position="423"/>
    </location>
</feature>
<evidence type="ECO:0000313" key="3">
    <source>
        <dbReference type="Proteomes" id="UP000317496"/>
    </source>
</evidence>
<dbReference type="KEGG" id="fer:FNB15_04285"/>
<keyword evidence="3" id="KW-1185">Reference proteome</keyword>
<evidence type="ECO:0000313" key="2">
    <source>
        <dbReference type="EMBL" id="QDO96540.1"/>
    </source>
</evidence>
<gene>
    <name evidence="2" type="ORF">FNB15_04285</name>
</gene>
<dbReference type="InterPro" id="IPR020845">
    <property type="entry name" value="AMP-binding_CS"/>
</dbReference>
<dbReference type="GO" id="GO:0016405">
    <property type="term" value="F:CoA-ligase activity"/>
    <property type="evidence" value="ECO:0007669"/>
    <property type="project" value="TreeGrafter"/>
</dbReference>
<protein>
    <submittedName>
        <fullName evidence="2">Feruloyl-CoA synthase</fullName>
    </submittedName>
</protein>
<dbReference type="InterPro" id="IPR042099">
    <property type="entry name" value="ANL_N_sf"/>
</dbReference>
<dbReference type="PANTHER" id="PTHR24096:SF420">
    <property type="entry name" value="LONG-CHAIN-FATTY-ACID--COA LIGASE-RELATED"/>
    <property type="match status" value="1"/>
</dbReference>
<dbReference type="RefSeq" id="WP_144067521.1">
    <property type="nucleotide sequence ID" value="NZ_CP041636.1"/>
</dbReference>
<dbReference type="Pfam" id="PF23562">
    <property type="entry name" value="AMP-binding_C_3"/>
    <property type="match status" value="1"/>
</dbReference>
<dbReference type="Gene3D" id="3.40.50.12780">
    <property type="entry name" value="N-terminal domain of ligase-like"/>
    <property type="match status" value="1"/>
</dbReference>
<proteinExistence type="predicted"/>
<dbReference type="SUPFAM" id="SSF56801">
    <property type="entry name" value="Acetyl-CoA synthetase-like"/>
    <property type="match status" value="1"/>
</dbReference>